<dbReference type="Pfam" id="PF12937">
    <property type="entry name" value="F-box-like"/>
    <property type="match status" value="1"/>
</dbReference>
<feature type="repeat" description="WD" evidence="3">
    <location>
        <begin position="234"/>
        <end position="272"/>
    </location>
</feature>
<dbReference type="InterPro" id="IPR019775">
    <property type="entry name" value="WD40_repeat_CS"/>
</dbReference>
<dbReference type="Gene3D" id="2.130.10.10">
    <property type="entry name" value="YVTN repeat-like/Quinoprotein amine dehydrogenase"/>
    <property type="match status" value="2"/>
</dbReference>
<feature type="repeat" description="WD" evidence="3">
    <location>
        <begin position="353"/>
        <end position="382"/>
    </location>
</feature>
<dbReference type="GO" id="GO:1990234">
    <property type="term" value="C:transferase complex"/>
    <property type="evidence" value="ECO:0007669"/>
    <property type="project" value="UniProtKB-ARBA"/>
</dbReference>
<organism evidence="5 6">
    <name type="scientific">Dimorphilus gyrociliatus</name>
    <dbReference type="NCBI Taxonomy" id="2664684"/>
    <lineage>
        <taxon>Eukaryota</taxon>
        <taxon>Metazoa</taxon>
        <taxon>Spiralia</taxon>
        <taxon>Lophotrochozoa</taxon>
        <taxon>Annelida</taxon>
        <taxon>Polychaeta</taxon>
        <taxon>Polychaeta incertae sedis</taxon>
        <taxon>Dinophilidae</taxon>
        <taxon>Dimorphilus</taxon>
    </lineage>
</organism>
<reference evidence="5 6" key="1">
    <citation type="submission" date="2020-08" db="EMBL/GenBank/DDBJ databases">
        <authorList>
            <person name="Hejnol A."/>
        </authorList>
    </citation>
    <scope>NUCLEOTIDE SEQUENCE [LARGE SCALE GENOMIC DNA]</scope>
</reference>
<dbReference type="EMBL" id="CAJFCJ010000001">
    <property type="protein sequence ID" value="CAD5111489.1"/>
    <property type="molecule type" value="Genomic_DNA"/>
</dbReference>
<evidence type="ECO:0000256" key="3">
    <source>
        <dbReference type="PROSITE-ProRule" id="PRU00221"/>
    </source>
</evidence>
<feature type="repeat" description="WD" evidence="3">
    <location>
        <begin position="313"/>
        <end position="352"/>
    </location>
</feature>
<evidence type="ECO:0000313" key="5">
    <source>
        <dbReference type="EMBL" id="CAD5111489.1"/>
    </source>
</evidence>
<keyword evidence="1 3" id="KW-0853">WD repeat</keyword>
<evidence type="ECO:0000259" key="4">
    <source>
        <dbReference type="PROSITE" id="PS50181"/>
    </source>
</evidence>
<dbReference type="PROSITE" id="PS00678">
    <property type="entry name" value="WD_REPEATS_1"/>
    <property type="match status" value="2"/>
</dbReference>
<dbReference type="PROSITE" id="PS50294">
    <property type="entry name" value="WD_REPEATS_REGION"/>
    <property type="match status" value="2"/>
</dbReference>
<dbReference type="PRINTS" id="PR00320">
    <property type="entry name" value="GPROTEINBRPT"/>
</dbReference>
<accession>A0A7I8V776</accession>
<keyword evidence="6" id="KW-1185">Reference proteome</keyword>
<dbReference type="PANTHER" id="PTHR22847">
    <property type="entry name" value="WD40 REPEAT PROTEIN"/>
    <property type="match status" value="1"/>
</dbReference>
<dbReference type="PROSITE" id="PS50082">
    <property type="entry name" value="WD_REPEATS_2"/>
    <property type="match status" value="4"/>
</dbReference>
<dbReference type="OrthoDB" id="19711at2759"/>
<dbReference type="InterPro" id="IPR015943">
    <property type="entry name" value="WD40/YVTN_repeat-like_dom_sf"/>
</dbReference>
<dbReference type="Gene3D" id="1.20.1280.50">
    <property type="match status" value="1"/>
</dbReference>
<dbReference type="Proteomes" id="UP000549394">
    <property type="component" value="Unassembled WGS sequence"/>
</dbReference>
<evidence type="ECO:0000256" key="2">
    <source>
        <dbReference type="ARBA" id="ARBA00022737"/>
    </source>
</evidence>
<sequence>MESVFNNLIEDCFLRDHIEEEIYLLSENMQSTCDDFVNILPSIINHEIFSFLSAKDLSNCSLTAKSWREIANSNALWRYHCKIRGWLKFGEQQELLPVENDVEGSNSNKISHPKFQVPFYSDTISKICYWKIIFLKVHHLNENWKNGRYTPYPIYTAHSDKVLCIDCKDNLLASGGLDRIIKLWNLRSKQCETTIHTNSEIYSLLFHNNQLIAGCDNGNILLICYKTGKILSTLMGHRGSVIKLIYAVYLITACLDHSIRLWDLEGKKCIHCFSNHQDDITDIAKFGFNLVSSSFDGSLCIYDLKNPKLNHQLIGHKDIVSCICCDNELVVSGGSDGELFVWSISTGNLFRKLIGHFGDIHAVTMNDELIASASEDTTIRLWYIDEHFYSCKILKGHHLGIVSILNLSNNILISAGHGKKIVVWEWRTERCLHVVHRQPIQLHCMCVSDTRIITASPSSPGSLAIIDYWK</sequence>
<protein>
    <submittedName>
        <fullName evidence="5">DgyrCDS797</fullName>
    </submittedName>
</protein>
<dbReference type="PROSITE" id="PS50181">
    <property type="entry name" value="FBOX"/>
    <property type="match status" value="1"/>
</dbReference>
<dbReference type="PANTHER" id="PTHR22847:SF637">
    <property type="entry name" value="WD REPEAT DOMAIN 5B"/>
    <property type="match status" value="1"/>
</dbReference>
<keyword evidence="2" id="KW-0677">Repeat</keyword>
<dbReference type="InterPro" id="IPR001680">
    <property type="entry name" value="WD40_rpt"/>
</dbReference>
<dbReference type="SMART" id="SM00320">
    <property type="entry name" value="WD40"/>
    <property type="match status" value="7"/>
</dbReference>
<dbReference type="AlphaFoldDB" id="A0A7I8V776"/>
<dbReference type="Pfam" id="PF00400">
    <property type="entry name" value="WD40"/>
    <property type="match status" value="5"/>
</dbReference>
<dbReference type="CDD" id="cd00200">
    <property type="entry name" value="WD40"/>
    <property type="match status" value="1"/>
</dbReference>
<proteinExistence type="predicted"/>
<dbReference type="SUPFAM" id="SSF50978">
    <property type="entry name" value="WD40 repeat-like"/>
    <property type="match status" value="2"/>
</dbReference>
<dbReference type="SUPFAM" id="SSF81383">
    <property type="entry name" value="F-box domain"/>
    <property type="match status" value="1"/>
</dbReference>
<feature type="repeat" description="WD" evidence="3">
    <location>
        <begin position="155"/>
        <end position="194"/>
    </location>
</feature>
<dbReference type="SMART" id="SM00256">
    <property type="entry name" value="FBOX"/>
    <property type="match status" value="1"/>
</dbReference>
<name>A0A7I8V776_9ANNE</name>
<feature type="domain" description="F-box" evidence="4">
    <location>
        <begin position="34"/>
        <end position="80"/>
    </location>
</feature>
<dbReference type="InterPro" id="IPR036322">
    <property type="entry name" value="WD40_repeat_dom_sf"/>
</dbReference>
<evidence type="ECO:0000256" key="1">
    <source>
        <dbReference type="ARBA" id="ARBA00022574"/>
    </source>
</evidence>
<dbReference type="InterPro" id="IPR036047">
    <property type="entry name" value="F-box-like_dom_sf"/>
</dbReference>
<comment type="caution">
    <text evidence="5">The sequence shown here is derived from an EMBL/GenBank/DDBJ whole genome shotgun (WGS) entry which is preliminary data.</text>
</comment>
<dbReference type="InterPro" id="IPR020472">
    <property type="entry name" value="WD40_PAC1"/>
</dbReference>
<gene>
    <name evidence="5" type="ORF">DGYR_LOCUS779</name>
</gene>
<evidence type="ECO:0000313" key="6">
    <source>
        <dbReference type="Proteomes" id="UP000549394"/>
    </source>
</evidence>
<dbReference type="InterPro" id="IPR001810">
    <property type="entry name" value="F-box_dom"/>
</dbReference>